<gene>
    <name evidence="1" type="ORF">XFF6991_460069</name>
</gene>
<name>A0A7Z7J411_XANCH</name>
<sequence>MRLPNAHCSGCTRHPSRACSYEWRACPLIASPCACIPCRRGSSATVRDHGATPRAVHVHVAPDLLWLAVQAVRFRVQKLTGDGWHGALQVEQVNEQISALIAEADVEEVHQRLVYGSRRHLSELGVLIRRLQSAGVELPGPK</sequence>
<organism evidence="1 2">
    <name type="scientific">Xanthomonas campestris pv. phaseoli</name>
    <dbReference type="NCBI Taxonomy" id="317013"/>
    <lineage>
        <taxon>Bacteria</taxon>
        <taxon>Pseudomonadati</taxon>
        <taxon>Pseudomonadota</taxon>
        <taxon>Gammaproteobacteria</taxon>
        <taxon>Lysobacterales</taxon>
        <taxon>Lysobacteraceae</taxon>
        <taxon>Xanthomonas</taxon>
    </lineage>
</organism>
<dbReference type="EMBL" id="OCZC01000073">
    <property type="protein sequence ID" value="SOO25514.1"/>
    <property type="molecule type" value="Genomic_DNA"/>
</dbReference>
<evidence type="ECO:0000313" key="2">
    <source>
        <dbReference type="Proteomes" id="UP000234345"/>
    </source>
</evidence>
<comment type="caution">
    <text evidence="1">The sequence shown here is derived from an EMBL/GenBank/DDBJ whole genome shotgun (WGS) entry which is preliminary data.</text>
</comment>
<proteinExistence type="predicted"/>
<reference evidence="1 2" key="1">
    <citation type="submission" date="2017-10" db="EMBL/GenBank/DDBJ databases">
        <authorList>
            <person name="Regsiter A."/>
            <person name="William W."/>
        </authorList>
    </citation>
    <scope>NUCLEOTIDE SEQUENCE [LARGE SCALE GENOMIC DNA]</scope>
    <source>
        <strain evidence="1 2">CFBP6991</strain>
    </source>
</reference>
<dbReference type="AlphaFoldDB" id="A0A7Z7J411"/>
<evidence type="ECO:0000313" key="1">
    <source>
        <dbReference type="EMBL" id="SOO25514.1"/>
    </source>
</evidence>
<dbReference type="Proteomes" id="UP000234345">
    <property type="component" value="Unassembled WGS sequence"/>
</dbReference>
<protein>
    <submittedName>
        <fullName evidence="1">Uncharacterized protein</fullName>
    </submittedName>
</protein>
<accession>A0A7Z7J411</accession>